<reference evidence="1" key="2">
    <citation type="journal article" date="2015" name="Fish Shellfish Immunol.">
        <title>Early steps in the European eel (Anguilla anguilla)-Vibrio vulnificus interaction in the gills: Role of the RtxA13 toxin.</title>
        <authorList>
            <person name="Callol A."/>
            <person name="Pajuelo D."/>
            <person name="Ebbesson L."/>
            <person name="Teles M."/>
            <person name="MacKenzie S."/>
            <person name="Amaro C."/>
        </authorList>
    </citation>
    <scope>NUCLEOTIDE SEQUENCE</scope>
</reference>
<protein>
    <submittedName>
        <fullName evidence="1">Uncharacterized protein</fullName>
    </submittedName>
</protein>
<evidence type="ECO:0000313" key="1">
    <source>
        <dbReference type="EMBL" id="JAH39897.1"/>
    </source>
</evidence>
<proteinExistence type="predicted"/>
<name>A0A0E9SF81_ANGAN</name>
<sequence length="18" mass="2080">MWELSVQLAQAGVKFLPY</sequence>
<dbReference type="EMBL" id="GBXM01068680">
    <property type="protein sequence ID" value="JAH39897.1"/>
    <property type="molecule type" value="Transcribed_RNA"/>
</dbReference>
<organism evidence="1">
    <name type="scientific">Anguilla anguilla</name>
    <name type="common">European freshwater eel</name>
    <name type="synonym">Muraena anguilla</name>
    <dbReference type="NCBI Taxonomy" id="7936"/>
    <lineage>
        <taxon>Eukaryota</taxon>
        <taxon>Metazoa</taxon>
        <taxon>Chordata</taxon>
        <taxon>Craniata</taxon>
        <taxon>Vertebrata</taxon>
        <taxon>Euteleostomi</taxon>
        <taxon>Actinopterygii</taxon>
        <taxon>Neopterygii</taxon>
        <taxon>Teleostei</taxon>
        <taxon>Anguilliformes</taxon>
        <taxon>Anguillidae</taxon>
        <taxon>Anguilla</taxon>
    </lineage>
</organism>
<accession>A0A0E9SF81</accession>
<reference evidence="1" key="1">
    <citation type="submission" date="2014-11" db="EMBL/GenBank/DDBJ databases">
        <authorList>
            <person name="Amaro Gonzalez C."/>
        </authorList>
    </citation>
    <scope>NUCLEOTIDE SEQUENCE</scope>
</reference>
<dbReference type="AlphaFoldDB" id="A0A0E9SF81"/>